<dbReference type="InterPro" id="IPR000719">
    <property type="entry name" value="Prot_kinase_dom"/>
</dbReference>
<proteinExistence type="predicted"/>
<feature type="compositionally biased region" description="Basic and acidic residues" evidence="7">
    <location>
        <begin position="373"/>
        <end position="389"/>
    </location>
</feature>
<keyword evidence="3" id="KW-0808">Transferase</keyword>
<feature type="domain" description="Protein kinase" evidence="8">
    <location>
        <begin position="667"/>
        <end position="969"/>
    </location>
</feature>
<sequence>MEKDDDLENFLSGYSDTLEFILEFLRSEGFQTTERALLTEIEERLPSLLEQRMASQVSEANHEAPQSPYSTMSDPGLFEACTGSLEGDGADQARQARSVDRDSADPQRGSLPSRGELFPQGEVHREECLGAASGSLHSESRLDPDPPPCREEVQGHGWTACRGVTDEYSDDEDVGYVRIDVHDQQSFVEKELDLPSAPGSDLRSPSASNSGSSERNAKSDPPDHHRDGDREAGSGQAVSSRSASSRSSSAISSYFSGEPSPQLSGRTTALSAGNELQTETQKAKLKICKSPPLPPADADQEVMVMGLETGLPELQRLQPAGQGRRSGATAEPPEAGLSGAPSPGQGGRRVQGDGDGSALDRSPCSEPEGNSVQREEVAGTSDEPTRGDHQGAQNTLDFAFPVTPTSDDPSAVFNTWTTLRSRSISNASDYSGFDQLPADAAAASQQLGASAKIDEKEPGPNPVPARSYGQAEAAQQVLDVLQALEIAQASSNAAAKERFGSLGSIASRGSFGGGGGGAASPPSSLPEMAQLWEEEGEAEEEPVDALEASHADELHILYPEDDPGGGAPEEDEAEEGERAASEGEEASRSGSSRDSRGGLGSGEPEAANASAEPVGRTDDMVMEYDPEEVEKRYEIFSLPIIHRRRHTGFEETKDFPIRINDCVAGRYQILDYLGSAAFSRAVQALDLKTGMLVCLKIIKNNKDYFDQSLDEIKLLQYVNQADPADSSGVLRMYDYFYYKEHLFIVCELLRANLYEFQKYNRESGDDLYFNLPRLQAIAQQVLKGLSFLHGLGLIHSDLKPENILIKSYSRCEVKVIDLGSSCFTTDHLSSYVQSRSYRAPEVILGMKYDQRIDIWSLGCILAELASGYVLFQNVSLATLLARMVGILGDIPEHMLKGSRYAPQYFTRSGYLYEKSASTGQYQILRPKVSSLERRVPQGDEGFLDFLSTLLRIDPEERPTAEAALQHPWLEKHYPET</sequence>
<dbReference type="EMBL" id="GBEZ01014310">
    <property type="protein sequence ID" value="JAC71754.1"/>
    <property type="molecule type" value="Transcribed_RNA"/>
</dbReference>
<protein>
    <submittedName>
        <fullName evidence="9">Kinase family protein</fullName>
    </submittedName>
</protein>
<feature type="compositionally biased region" description="Basic and acidic residues" evidence="7">
    <location>
        <begin position="215"/>
        <end position="232"/>
    </location>
</feature>
<dbReference type="InterPro" id="IPR008271">
    <property type="entry name" value="Ser/Thr_kinase_AS"/>
</dbReference>
<evidence type="ECO:0000256" key="3">
    <source>
        <dbReference type="ARBA" id="ARBA00022679"/>
    </source>
</evidence>
<dbReference type="FunFam" id="1.10.510.10:FF:000380">
    <property type="entry name" value="Serine/threonine-protein kinase ppk15"/>
    <property type="match status" value="1"/>
</dbReference>
<feature type="compositionally biased region" description="Gly residues" evidence="7">
    <location>
        <begin position="344"/>
        <end position="355"/>
    </location>
</feature>
<feature type="region of interest" description="Disordered" evidence="7">
    <location>
        <begin position="135"/>
        <end position="154"/>
    </location>
</feature>
<feature type="compositionally biased region" description="Basic and acidic residues" evidence="7">
    <location>
        <begin position="138"/>
        <end position="154"/>
    </location>
</feature>
<dbReference type="PANTHER" id="PTHR24058:SF124">
    <property type="entry name" value="PROTEIN KINASE SUPERFAMILY PROTEIN"/>
    <property type="match status" value="1"/>
</dbReference>
<dbReference type="PROSITE" id="PS50011">
    <property type="entry name" value="PROTEIN_KINASE_DOM"/>
    <property type="match status" value="1"/>
</dbReference>
<feature type="region of interest" description="Disordered" evidence="7">
    <location>
        <begin position="441"/>
        <end position="470"/>
    </location>
</feature>
<evidence type="ECO:0000256" key="7">
    <source>
        <dbReference type="SAM" id="MobiDB-lite"/>
    </source>
</evidence>
<keyword evidence="4" id="KW-0547">Nucleotide-binding</keyword>
<feature type="compositionally biased region" description="Acidic residues" evidence="7">
    <location>
        <begin position="559"/>
        <end position="575"/>
    </location>
</feature>
<organism evidence="9">
    <name type="scientific">Tetraselmis sp. GSL018</name>
    <dbReference type="NCBI Taxonomy" id="582737"/>
    <lineage>
        <taxon>Eukaryota</taxon>
        <taxon>Viridiplantae</taxon>
        <taxon>Chlorophyta</taxon>
        <taxon>core chlorophytes</taxon>
        <taxon>Chlorodendrophyceae</taxon>
        <taxon>Chlorodendrales</taxon>
        <taxon>Chlorodendraceae</taxon>
        <taxon>Tetraselmis</taxon>
    </lineage>
</organism>
<keyword evidence="1" id="KW-0723">Serine/threonine-protein kinase</keyword>
<keyword evidence="6" id="KW-0067">ATP-binding</keyword>
<dbReference type="SMART" id="SM00220">
    <property type="entry name" value="S_TKc"/>
    <property type="match status" value="1"/>
</dbReference>
<dbReference type="SUPFAM" id="SSF56112">
    <property type="entry name" value="Protein kinase-like (PK-like)"/>
    <property type="match status" value="1"/>
</dbReference>
<evidence type="ECO:0000259" key="8">
    <source>
        <dbReference type="PROSITE" id="PS50011"/>
    </source>
</evidence>
<evidence type="ECO:0000256" key="5">
    <source>
        <dbReference type="ARBA" id="ARBA00022777"/>
    </source>
</evidence>
<dbReference type="InterPro" id="IPR011009">
    <property type="entry name" value="Kinase-like_dom_sf"/>
</dbReference>
<keyword evidence="2" id="KW-0597">Phosphoprotein</keyword>
<dbReference type="InterPro" id="IPR050494">
    <property type="entry name" value="Ser_Thr_dual-spec_kinase"/>
</dbReference>
<feature type="compositionally biased region" description="Low complexity" evidence="7">
    <location>
        <begin position="239"/>
        <end position="253"/>
    </location>
</feature>
<name>A0A061RLX5_9CHLO</name>
<reference evidence="9" key="1">
    <citation type="submission" date="2014-05" db="EMBL/GenBank/DDBJ databases">
        <title>The transcriptome of the halophilic microalga Tetraselmis sp. GSL018 isolated from the Great Salt Lake, Utah.</title>
        <authorList>
            <person name="Jinkerson R.E."/>
            <person name="D'Adamo S."/>
            <person name="Posewitz M.C."/>
        </authorList>
    </citation>
    <scope>NUCLEOTIDE SEQUENCE</scope>
    <source>
        <strain evidence="9">GSL018</strain>
    </source>
</reference>
<feature type="compositionally biased region" description="Polar residues" evidence="7">
    <location>
        <begin position="203"/>
        <end position="214"/>
    </location>
</feature>
<feature type="region of interest" description="Disordered" evidence="7">
    <location>
        <begin position="557"/>
        <end position="619"/>
    </location>
</feature>
<evidence type="ECO:0000256" key="2">
    <source>
        <dbReference type="ARBA" id="ARBA00022553"/>
    </source>
</evidence>
<feature type="compositionally biased region" description="Basic and acidic residues" evidence="7">
    <location>
        <begin position="576"/>
        <end position="596"/>
    </location>
</feature>
<feature type="region of interest" description="Disordered" evidence="7">
    <location>
        <begin position="192"/>
        <end position="411"/>
    </location>
</feature>
<accession>A0A061RLX5</accession>
<dbReference type="PANTHER" id="PTHR24058">
    <property type="entry name" value="DUAL SPECIFICITY PROTEIN KINASE"/>
    <property type="match status" value="1"/>
</dbReference>
<dbReference type="PROSITE" id="PS00108">
    <property type="entry name" value="PROTEIN_KINASE_ST"/>
    <property type="match status" value="1"/>
</dbReference>
<feature type="compositionally biased region" description="Low complexity" evidence="7">
    <location>
        <begin position="441"/>
        <end position="451"/>
    </location>
</feature>
<dbReference type="GO" id="GO:0004674">
    <property type="term" value="F:protein serine/threonine kinase activity"/>
    <property type="evidence" value="ECO:0007669"/>
    <property type="project" value="UniProtKB-KW"/>
</dbReference>
<feature type="region of interest" description="Disordered" evidence="7">
    <location>
        <begin position="52"/>
        <end position="120"/>
    </location>
</feature>
<dbReference type="Gene3D" id="3.30.200.20">
    <property type="entry name" value="Phosphorylase Kinase, domain 1"/>
    <property type="match status" value="1"/>
</dbReference>
<dbReference type="AlphaFoldDB" id="A0A061RLX5"/>
<evidence type="ECO:0000256" key="4">
    <source>
        <dbReference type="ARBA" id="ARBA00022741"/>
    </source>
</evidence>
<dbReference type="FunFam" id="3.30.200.20:FF:000216">
    <property type="entry name" value="Putative serine/threonine-protein kinase dyrk2"/>
    <property type="match status" value="1"/>
</dbReference>
<dbReference type="CDD" id="cd14133">
    <property type="entry name" value="PKc_DYRK_like"/>
    <property type="match status" value="1"/>
</dbReference>
<feature type="compositionally biased region" description="Polar residues" evidence="7">
    <location>
        <begin position="259"/>
        <end position="280"/>
    </location>
</feature>
<evidence type="ECO:0000256" key="6">
    <source>
        <dbReference type="ARBA" id="ARBA00022840"/>
    </source>
</evidence>
<gene>
    <name evidence="9" type="ORF">TSPGSL018_1203</name>
</gene>
<dbReference type="Pfam" id="PF00069">
    <property type="entry name" value="Pkinase"/>
    <property type="match status" value="1"/>
</dbReference>
<dbReference type="Gene3D" id="1.10.510.10">
    <property type="entry name" value="Transferase(Phosphotransferase) domain 1"/>
    <property type="match status" value="1"/>
</dbReference>
<evidence type="ECO:0000313" key="9">
    <source>
        <dbReference type="EMBL" id="JAC71754.1"/>
    </source>
</evidence>
<dbReference type="GO" id="GO:0005524">
    <property type="term" value="F:ATP binding"/>
    <property type="evidence" value="ECO:0007669"/>
    <property type="project" value="UniProtKB-KW"/>
</dbReference>
<evidence type="ECO:0000256" key="1">
    <source>
        <dbReference type="ARBA" id="ARBA00022527"/>
    </source>
</evidence>
<keyword evidence="5 9" id="KW-0418">Kinase</keyword>